<dbReference type="AlphaFoldDB" id="A0A0E9UBM8"/>
<accession>A0A0E9UBM8</accession>
<reference evidence="1" key="1">
    <citation type="submission" date="2014-11" db="EMBL/GenBank/DDBJ databases">
        <authorList>
            <person name="Amaro Gonzalez C."/>
        </authorList>
    </citation>
    <scope>NUCLEOTIDE SEQUENCE</scope>
</reference>
<sequence>MPIKNSIRRNTFVSTRKYVFKNI</sequence>
<organism evidence="1">
    <name type="scientific">Anguilla anguilla</name>
    <name type="common">European freshwater eel</name>
    <name type="synonym">Muraena anguilla</name>
    <dbReference type="NCBI Taxonomy" id="7936"/>
    <lineage>
        <taxon>Eukaryota</taxon>
        <taxon>Metazoa</taxon>
        <taxon>Chordata</taxon>
        <taxon>Craniata</taxon>
        <taxon>Vertebrata</taxon>
        <taxon>Euteleostomi</taxon>
        <taxon>Actinopterygii</taxon>
        <taxon>Neopterygii</taxon>
        <taxon>Teleostei</taxon>
        <taxon>Anguilliformes</taxon>
        <taxon>Anguillidae</taxon>
        <taxon>Anguilla</taxon>
    </lineage>
</organism>
<proteinExistence type="predicted"/>
<protein>
    <submittedName>
        <fullName evidence="1">Uncharacterized protein</fullName>
    </submittedName>
</protein>
<dbReference type="EMBL" id="GBXM01045435">
    <property type="protein sequence ID" value="JAH63142.1"/>
    <property type="molecule type" value="Transcribed_RNA"/>
</dbReference>
<reference evidence="1" key="2">
    <citation type="journal article" date="2015" name="Fish Shellfish Immunol.">
        <title>Early steps in the European eel (Anguilla anguilla)-Vibrio vulnificus interaction in the gills: Role of the RtxA13 toxin.</title>
        <authorList>
            <person name="Callol A."/>
            <person name="Pajuelo D."/>
            <person name="Ebbesson L."/>
            <person name="Teles M."/>
            <person name="MacKenzie S."/>
            <person name="Amaro C."/>
        </authorList>
    </citation>
    <scope>NUCLEOTIDE SEQUENCE</scope>
</reference>
<evidence type="ECO:0000313" key="1">
    <source>
        <dbReference type="EMBL" id="JAH63142.1"/>
    </source>
</evidence>
<name>A0A0E9UBM8_ANGAN</name>